<reference evidence="1 2" key="1">
    <citation type="submission" date="2024-02" db="EMBL/GenBank/DDBJ databases">
        <title>A draft genome for the cacao thread blight pathogen Marasmius crinis-equi.</title>
        <authorList>
            <person name="Cohen S.P."/>
            <person name="Baruah I.K."/>
            <person name="Amoako-Attah I."/>
            <person name="Bukari Y."/>
            <person name="Meinhardt L.W."/>
            <person name="Bailey B.A."/>
        </authorList>
    </citation>
    <scope>NUCLEOTIDE SEQUENCE [LARGE SCALE GENOMIC DNA]</scope>
    <source>
        <strain evidence="1 2">GH-76</strain>
    </source>
</reference>
<sequence length="170" mass="18982">MYEKVYYQYTPSRLPVCTLPAHGLLHIADDILNAGPAWCYWNFVTERFCGFLTCSSKTRKNSYASFARRLREVAQLNQIKHVFHLSKGLDLLLMGDDALTGHQSSGYPDVCLLTPRSKGPISSAIQRALARHPLVSFKISSISEATRLIPPQVTSWGKLRYLGGGDTIHS</sequence>
<accession>A0ABR3FFP3</accession>
<organism evidence="1 2">
    <name type="scientific">Marasmius crinis-equi</name>
    <dbReference type="NCBI Taxonomy" id="585013"/>
    <lineage>
        <taxon>Eukaryota</taxon>
        <taxon>Fungi</taxon>
        <taxon>Dikarya</taxon>
        <taxon>Basidiomycota</taxon>
        <taxon>Agaricomycotina</taxon>
        <taxon>Agaricomycetes</taxon>
        <taxon>Agaricomycetidae</taxon>
        <taxon>Agaricales</taxon>
        <taxon>Marasmiineae</taxon>
        <taxon>Marasmiaceae</taxon>
        <taxon>Marasmius</taxon>
    </lineage>
</organism>
<evidence type="ECO:0000313" key="2">
    <source>
        <dbReference type="Proteomes" id="UP001465976"/>
    </source>
</evidence>
<name>A0ABR3FFP3_9AGAR</name>
<evidence type="ECO:0000313" key="1">
    <source>
        <dbReference type="EMBL" id="KAL0574168.1"/>
    </source>
</evidence>
<proteinExistence type="predicted"/>
<dbReference type="EMBL" id="JBAHYK010000423">
    <property type="protein sequence ID" value="KAL0574168.1"/>
    <property type="molecule type" value="Genomic_DNA"/>
</dbReference>
<comment type="caution">
    <text evidence="1">The sequence shown here is derived from an EMBL/GenBank/DDBJ whole genome shotgun (WGS) entry which is preliminary data.</text>
</comment>
<gene>
    <name evidence="1" type="ORF">V5O48_007788</name>
</gene>
<dbReference type="Proteomes" id="UP001465976">
    <property type="component" value="Unassembled WGS sequence"/>
</dbReference>
<keyword evidence="2" id="KW-1185">Reference proteome</keyword>
<protein>
    <submittedName>
        <fullName evidence="1">Uncharacterized protein</fullName>
    </submittedName>
</protein>